<sequence length="171" mass="16603">MRELLAGVAAVAVPLVFLASLYGQVRRPGALPAALRAQRVLPAGLTVPGAALAIAAEAAAGASVLAGLVSGAGAVLRLGMGLGAVLLAGYALYAAYVSRVRSGVPCGCAGDGTPMTGWVAARAAALAALALAGALAGPAPMRAVAVVAGLAFAVLLWTLPQAMSYERTTAG</sequence>
<evidence type="ECO:0000313" key="8">
    <source>
        <dbReference type="Proteomes" id="UP000487268"/>
    </source>
</evidence>
<dbReference type="GO" id="GO:0030416">
    <property type="term" value="P:methylamine metabolic process"/>
    <property type="evidence" value="ECO:0007669"/>
    <property type="project" value="InterPro"/>
</dbReference>
<evidence type="ECO:0000313" key="7">
    <source>
        <dbReference type="EMBL" id="MQY08140.1"/>
    </source>
</evidence>
<proteinExistence type="predicted"/>
<dbReference type="EMBL" id="WEGH01000004">
    <property type="protein sequence ID" value="MQY08140.1"/>
    <property type="molecule type" value="Genomic_DNA"/>
</dbReference>
<keyword evidence="2 5" id="KW-0812">Transmembrane</keyword>
<comment type="caution">
    <text evidence="7">The sequence shown here is derived from an EMBL/GenBank/DDBJ whole genome shotgun (WGS) entry which is preliminary data.</text>
</comment>
<accession>A0A7K0C3W0</accession>
<evidence type="ECO:0000256" key="3">
    <source>
        <dbReference type="ARBA" id="ARBA00022989"/>
    </source>
</evidence>
<keyword evidence="3 5" id="KW-1133">Transmembrane helix</keyword>
<dbReference type="RefSeq" id="WP_153538783.1">
    <property type="nucleotide sequence ID" value="NZ_WEGH01000004.1"/>
</dbReference>
<evidence type="ECO:0000256" key="1">
    <source>
        <dbReference type="ARBA" id="ARBA00004141"/>
    </source>
</evidence>
<reference evidence="7 8" key="1">
    <citation type="submission" date="2019-10" db="EMBL/GenBank/DDBJ databases">
        <title>Actinomadura rubteroloni sp. nov. and Actinomadura macrotermitis sp. nov., isolated from the gut of fungus growing-termite Macrotermes natalensis.</title>
        <authorList>
            <person name="Benndorf R."/>
            <person name="Martin K."/>
            <person name="Kuefner M."/>
            <person name="De Beer W."/>
            <person name="Kaster A.-K."/>
            <person name="Vollmers J."/>
            <person name="Poulsen M."/>
            <person name="Beemelmanns C."/>
        </authorList>
    </citation>
    <scope>NUCLEOTIDE SEQUENCE [LARGE SCALE GENOMIC DNA]</scope>
    <source>
        <strain evidence="7 8">RB68</strain>
    </source>
</reference>
<feature type="transmembrane region" description="Helical" evidence="5">
    <location>
        <begin position="47"/>
        <end position="68"/>
    </location>
</feature>
<feature type="transmembrane region" description="Helical" evidence="5">
    <location>
        <begin position="116"/>
        <end position="136"/>
    </location>
</feature>
<gene>
    <name evidence="7" type="ORF">ACRB68_62460</name>
</gene>
<keyword evidence="8" id="KW-1185">Reference proteome</keyword>
<protein>
    <recommendedName>
        <fullName evidence="6">Methylamine utilisation protein MauE domain-containing protein</fullName>
    </recommendedName>
</protein>
<evidence type="ECO:0000256" key="2">
    <source>
        <dbReference type="ARBA" id="ARBA00022692"/>
    </source>
</evidence>
<dbReference type="AlphaFoldDB" id="A0A7K0C3W0"/>
<keyword evidence="4 5" id="KW-0472">Membrane</keyword>
<evidence type="ECO:0000256" key="5">
    <source>
        <dbReference type="SAM" id="Phobius"/>
    </source>
</evidence>
<dbReference type="Proteomes" id="UP000487268">
    <property type="component" value="Unassembled WGS sequence"/>
</dbReference>
<feature type="transmembrane region" description="Helical" evidence="5">
    <location>
        <begin position="75"/>
        <end position="96"/>
    </location>
</feature>
<feature type="domain" description="Methylamine utilisation protein MauE" evidence="6">
    <location>
        <begin position="4"/>
        <end position="135"/>
    </location>
</feature>
<comment type="subcellular location">
    <subcellularLocation>
        <location evidence="1">Membrane</location>
        <topology evidence="1">Multi-pass membrane protein</topology>
    </subcellularLocation>
</comment>
<dbReference type="InterPro" id="IPR009908">
    <property type="entry name" value="Methylamine_util_MauE"/>
</dbReference>
<evidence type="ECO:0000256" key="4">
    <source>
        <dbReference type="ARBA" id="ARBA00023136"/>
    </source>
</evidence>
<dbReference type="GO" id="GO:0016020">
    <property type="term" value="C:membrane"/>
    <property type="evidence" value="ECO:0007669"/>
    <property type="project" value="UniProtKB-SubCell"/>
</dbReference>
<name>A0A7K0C3W0_9ACTN</name>
<evidence type="ECO:0000259" key="6">
    <source>
        <dbReference type="Pfam" id="PF07291"/>
    </source>
</evidence>
<feature type="transmembrane region" description="Helical" evidence="5">
    <location>
        <begin position="143"/>
        <end position="163"/>
    </location>
</feature>
<dbReference type="Pfam" id="PF07291">
    <property type="entry name" value="MauE"/>
    <property type="match status" value="1"/>
</dbReference>
<organism evidence="7 8">
    <name type="scientific">Actinomadura macrotermitis</name>
    <dbReference type="NCBI Taxonomy" id="2585200"/>
    <lineage>
        <taxon>Bacteria</taxon>
        <taxon>Bacillati</taxon>
        <taxon>Actinomycetota</taxon>
        <taxon>Actinomycetes</taxon>
        <taxon>Streptosporangiales</taxon>
        <taxon>Thermomonosporaceae</taxon>
        <taxon>Actinomadura</taxon>
    </lineage>
</organism>